<feature type="compositionally biased region" description="Polar residues" evidence="1">
    <location>
        <begin position="14"/>
        <end position="29"/>
    </location>
</feature>
<organism evidence="2 3">
    <name type="scientific">Alkalilimnicola ehrlichii</name>
    <dbReference type="NCBI Taxonomy" id="351052"/>
    <lineage>
        <taxon>Bacteria</taxon>
        <taxon>Pseudomonadati</taxon>
        <taxon>Pseudomonadota</taxon>
        <taxon>Gammaproteobacteria</taxon>
        <taxon>Chromatiales</taxon>
        <taxon>Ectothiorhodospiraceae</taxon>
        <taxon>Alkalilimnicola</taxon>
    </lineage>
</organism>
<dbReference type="AlphaFoldDB" id="A0A3E0WI07"/>
<reference evidence="3" key="1">
    <citation type="submission" date="2017-05" db="EMBL/GenBank/DDBJ databases">
        <authorList>
            <person name="Sharma S."/>
            <person name="Sidhu C."/>
            <person name="Pinnaka A.K."/>
        </authorList>
    </citation>
    <scope>NUCLEOTIDE SEQUENCE [LARGE SCALE GENOMIC DNA]</scope>
    <source>
        <strain evidence="3">AK93</strain>
    </source>
</reference>
<proteinExistence type="predicted"/>
<feature type="compositionally biased region" description="Basic and acidic residues" evidence="1">
    <location>
        <begin position="1"/>
        <end position="11"/>
    </location>
</feature>
<evidence type="ECO:0000313" key="3">
    <source>
        <dbReference type="Proteomes" id="UP000256763"/>
    </source>
</evidence>
<dbReference type="EMBL" id="NFZW01000057">
    <property type="protein sequence ID" value="RFA31094.1"/>
    <property type="molecule type" value="Genomic_DNA"/>
</dbReference>
<dbReference type="Proteomes" id="UP000256763">
    <property type="component" value="Unassembled WGS sequence"/>
</dbReference>
<keyword evidence="3" id="KW-1185">Reference proteome</keyword>
<feature type="compositionally biased region" description="Low complexity" evidence="1">
    <location>
        <begin position="32"/>
        <end position="49"/>
    </location>
</feature>
<feature type="region of interest" description="Disordered" evidence="1">
    <location>
        <begin position="1"/>
        <end position="76"/>
    </location>
</feature>
<dbReference type="RefSeq" id="WP_220349064.1">
    <property type="nucleotide sequence ID" value="NZ_NFZV01000061.1"/>
</dbReference>
<comment type="caution">
    <text evidence="2">The sequence shown here is derived from an EMBL/GenBank/DDBJ whole genome shotgun (WGS) entry which is preliminary data.</text>
</comment>
<evidence type="ECO:0000256" key="1">
    <source>
        <dbReference type="SAM" id="MobiDB-lite"/>
    </source>
</evidence>
<feature type="non-terminal residue" evidence="2">
    <location>
        <position position="1"/>
    </location>
</feature>
<protein>
    <submittedName>
        <fullName evidence="2">Uncharacterized protein</fullName>
    </submittedName>
</protein>
<accession>A0A3E0WI07</accession>
<gene>
    <name evidence="2" type="ORF">CAL65_22535</name>
</gene>
<sequence length="76" mass="7568">IEGEPAVRAHDLMVSNNQNTPPSALMQPSGTPPSALAAGDPAALEPAAPQHGAVWEGASAAASRLGGTLRADEDEA</sequence>
<name>A0A3E0WI07_9GAMM</name>
<evidence type="ECO:0000313" key="2">
    <source>
        <dbReference type="EMBL" id="RFA31094.1"/>
    </source>
</evidence>